<gene>
    <name evidence="1" type="ORF">SAMN05444000_1109</name>
</gene>
<dbReference type="EMBL" id="FQZQ01000010">
    <property type="protein sequence ID" value="SHJ54339.1"/>
    <property type="molecule type" value="Genomic_DNA"/>
</dbReference>
<name>A0A1M6K5Z6_9RHOB</name>
<evidence type="ECO:0000313" key="2">
    <source>
        <dbReference type="Proteomes" id="UP000183982"/>
    </source>
</evidence>
<sequence>MQTTGQIYSTKPDSFVAHVNAAFMQQVFHVPEGERKPDIHHHRKADDLRTGLEVAEKGSVL</sequence>
<organism evidence="1 2">
    <name type="scientific">Shimia gijangensis</name>
    <dbReference type="NCBI Taxonomy" id="1470563"/>
    <lineage>
        <taxon>Bacteria</taxon>
        <taxon>Pseudomonadati</taxon>
        <taxon>Pseudomonadota</taxon>
        <taxon>Alphaproteobacteria</taxon>
        <taxon>Rhodobacterales</taxon>
        <taxon>Roseobacteraceae</taxon>
    </lineage>
</organism>
<proteinExistence type="predicted"/>
<dbReference type="AlphaFoldDB" id="A0A1M6K5Z6"/>
<evidence type="ECO:0000313" key="1">
    <source>
        <dbReference type="EMBL" id="SHJ54339.1"/>
    </source>
</evidence>
<accession>A0A1M6K5Z6</accession>
<reference evidence="2" key="1">
    <citation type="submission" date="2016-11" db="EMBL/GenBank/DDBJ databases">
        <authorList>
            <person name="Varghese N."/>
            <person name="Submissions S."/>
        </authorList>
    </citation>
    <scope>NUCLEOTIDE SEQUENCE [LARGE SCALE GENOMIC DNA]</scope>
    <source>
        <strain evidence="2">DSM 100564</strain>
    </source>
</reference>
<protein>
    <submittedName>
        <fullName evidence="1">Uncharacterized protein</fullName>
    </submittedName>
</protein>
<keyword evidence="2" id="KW-1185">Reference proteome</keyword>
<dbReference type="Proteomes" id="UP000183982">
    <property type="component" value="Unassembled WGS sequence"/>
</dbReference>